<dbReference type="Proteomes" id="UP001057279">
    <property type="component" value="Linkage Group LG09"/>
</dbReference>
<keyword evidence="2" id="KW-1185">Reference proteome</keyword>
<gene>
    <name evidence="1" type="ORF">MJG53_009691</name>
</gene>
<dbReference type="EMBL" id="CM043034">
    <property type="protein sequence ID" value="KAI4582166.1"/>
    <property type="molecule type" value="Genomic_DNA"/>
</dbReference>
<sequence length="279" mass="32663">MTSTLTAWSSVLSWVWLEAELPLWCFPSTFAPVLTRTSIPWLSFYIQCKETHVLWPHRLSNFMYKTLRFTRSVAAHRHPRKFHAQSYHLQENSYKTKPEDSFQNSVIDFTQKETQICKFVRKKSLRKVLCFIRLVFGYLFIYLFQLEIIIDEGEEKSLEQVEITQQEAVNKYVIEKPTKKTLSLGSETSLGFLLYCDRRSGRLARYNKFGETGVSEYTAEVRKQLMDIFSVAANQITVRADVEQPTALSWLANFAACPQSMLNEEFTRIWKIRHSVTIN</sequence>
<name>A0ACB9UX27_9CETA</name>
<proteinExistence type="predicted"/>
<evidence type="ECO:0000313" key="2">
    <source>
        <dbReference type="Proteomes" id="UP001057279"/>
    </source>
</evidence>
<comment type="caution">
    <text evidence="1">The sequence shown here is derived from an EMBL/GenBank/DDBJ whole genome shotgun (WGS) entry which is preliminary data.</text>
</comment>
<protein>
    <submittedName>
        <fullName evidence="1">Uncharacterized protein</fullName>
    </submittedName>
</protein>
<evidence type="ECO:0000313" key="1">
    <source>
        <dbReference type="EMBL" id="KAI4582166.1"/>
    </source>
</evidence>
<organism evidence="1 2">
    <name type="scientific">Ovis ammon polii x Ovis aries</name>
    <dbReference type="NCBI Taxonomy" id="2918886"/>
    <lineage>
        <taxon>Eukaryota</taxon>
        <taxon>Metazoa</taxon>
        <taxon>Chordata</taxon>
        <taxon>Craniata</taxon>
        <taxon>Vertebrata</taxon>
        <taxon>Euteleostomi</taxon>
        <taxon>Mammalia</taxon>
        <taxon>Eutheria</taxon>
        <taxon>Laurasiatheria</taxon>
        <taxon>Artiodactyla</taxon>
        <taxon>Ruminantia</taxon>
        <taxon>Pecora</taxon>
        <taxon>Bovidae</taxon>
        <taxon>Caprinae</taxon>
        <taxon>Ovis</taxon>
    </lineage>
</organism>
<accession>A0ACB9UX27</accession>
<reference evidence="1" key="1">
    <citation type="submission" date="2022-03" db="EMBL/GenBank/DDBJ databases">
        <title>Genomic analyses of argali, domestic sheep and their hybrids provide insights into chromosomal evolution, heterosis and genetic basis of agronomic traits.</title>
        <authorList>
            <person name="Li M."/>
        </authorList>
    </citation>
    <scope>NUCLEOTIDE SEQUENCE</scope>
    <source>
        <strain evidence="1">F1 hybrid</strain>
    </source>
</reference>